<dbReference type="eggNOG" id="ENOG5032T2H">
    <property type="taxonomic scope" value="Bacteria"/>
</dbReference>
<accession>C8XBK1</accession>
<keyword evidence="2" id="KW-1185">Reference proteome</keyword>
<gene>
    <name evidence="1" type="ordered locus">Namu_1055</name>
</gene>
<dbReference type="InterPro" id="IPR010667">
    <property type="entry name" value="Phage_T4_Gp19"/>
</dbReference>
<dbReference type="AlphaFoldDB" id="C8XBK1"/>
<dbReference type="PANTHER" id="PTHR38009">
    <property type="entry name" value="CONSERVED HYPOTHETICAL PHAGE TAIL PROTEIN"/>
    <property type="match status" value="1"/>
</dbReference>
<reference evidence="2" key="1">
    <citation type="submission" date="2009-09" db="EMBL/GenBank/DDBJ databases">
        <title>The complete genome of Nakamurella multipartita DSM 44233.</title>
        <authorList>
            <consortium name="US DOE Joint Genome Institute (JGI-PGF)"/>
            <person name="Lucas S."/>
            <person name="Copeland A."/>
            <person name="Lapidus A."/>
            <person name="Glavina del Rio T."/>
            <person name="Dalin E."/>
            <person name="Tice H."/>
            <person name="Bruce D."/>
            <person name="Goodwin L."/>
            <person name="Pitluck S."/>
            <person name="Kyrpides N."/>
            <person name="Mavromatis K."/>
            <person name="Ivanova N."/>
            <person name="Ovchinnikova G."/>
            <person name="Sims D."/>
            <person name="Meincke L."/>
            <person name="Brettin T."/>
            <person name="Detter J.C."/>
            <person name="Han C."/>
            <person name="Larimer F."/>
            <person name="Land M."/>
            <person name="Hauser L."/>
            <person name="Markowitz V."/>
            <person name="Cheng J.-F."/>
            <person name="Hugenholtz P."/>
            <person name="Woyke T."/>
            <person name="Wu D."/>
            <person name="Klenk H.-P."/>
            <person name="Eisen J.A."/>
        </authorList>
    </citation>
    <scope>NUCLEOTIDE SEQUENCE [LARGE SCALE GENOMIC DNA]</scope>
    <source>
        <strain evidence="2">ATCC 700099 / DSM 44233 / CIP 104796 / JCM 9543 / NBRC 105858 / Y-104</strain>
    </source>
</reference>
<evidence type="ECO:0000313" key="1">
    <source>
        <dbReference type="EMBL" id="ACV77463.1"/>
    </source>
</evidence>
<reference evidence="1 2" key="2">
    <citation type="journal article" date="2010" name="Stand. Genomic Sci.">
        <title>Complete genome sequence of Nakamurella multipartita type strain (Y-104).</title>
        <authorList>
            <person name="Tice H."/>
            <person name="Mayilraj S."/>
            <person name="Sims D."/>
            <person name="Lapidus A."/>
            <person name="Nolan M."/>
            <person name="Lucas S."/>
            <person name="Glavina Del Rio T."/>
            <person name="Copeland A."/>
            <person name="Cheng J.F."/>
            <person name="Meincke L."/>
            <person name="Bruce D."/>
            <person name="Goodwin L."/>
            <person name="Pitluck S."/>
            <person name="Ivanova N."/>
            <person name="Mavromatis K."/>
            <person name="Ovchinnikova G."/>
            <person name="Pati A."/>
            <person name="Chen A."/>
            <person name="Palaniappan K."/>
            <person name="Land M."/>
            <person name="Hauser L."/>
            <person name="Chang Y.J."/>
            <person name="Jeffries C.D."/>
            <person name="Detter J.C."/>
            <person name="Brettin T."/>
            <person name="Rohde M."/>
            <person name="Goker M."/>
            <person name="Bristow J."/>
            <person name="Eisen J.A."/>
            <person name="Markowitz V."/>
            <person name="Hugenholtz P."/>
            <person name="Kyrpides N.C."/>
            <person name="Klenk H.P."/>
            <person name="Chen F."/>
        </authorList>
    </citation>
    <scope>NUCLEOTIDE SEQUENCE [LARGE SCALE GENOMIC DNA]</scope>
    <source>
        <strain evidence="2">ATCC 700099 / DSM 44233 / CIP 104796 / JCM 9543 / NBRC 105858 / Y-104</strain>
    </source>
</reference>
<dbReference type="HOGENOM" id="CLU_101335_0_0_11"/>
<sequence>MSSPESARYLGGDPALGSRFLFEVDGVEIGLFASVAGLEVSSRFVEVAEGGQNGFVHRLPGRLEWPTITFTRGLTDADALFDWMNKTAGEGFAANGNKLVRSTGAITAVAGNGSRLRAWSLEGVYPVRWTGPRFGIGTDDPLTEELEIAHHGFRSSSPAR</sequence>
<dbReference type="KEGG" id="nml:Namu_1055"/>
<dbReference type="Proteomes" id="UP000002218">
    <property type="component" value="Chromosome"/>
</dbReference>
<dbReference type="InterPro" id="IPR011747">
    <property type="entry name" value="CHP02241"/>
</dbReference>
<dbReference type="NCBIfam" id="TIGR02241">
    <property type="entry name" value="conserved hypothetical phage tail region protein"/>
    <property type="match status" value="1"/>
</dbReference>
<proteinExistence type="predicted"/>
<dbReference type="PANTHER" id="PTHR38009:SF1">
    <property type="entry name" value="CONSERVED HYPOTHETICAL PHAGE TAIL PROTEIN"/>
    <property type="match status" value="1"/>
</dbReference>
<dbReference type="OrthoDB" id="9799891at2"/>
<evidence type="ECO:0000313" key="2">
    <source>
        <dbReference type="Proteomes" id="UP000002218"/>
    </source>
</evidence>
<dbReference type="EMBL" id="CP001737">
    <property type="protein sequence ID" value="ACV77463.1"/>
    <property type="molecule type" value="Genomic_DNA"/>
</dbReference>
<dbReference type="RefSeq" id="WP_015746377.1">
    <property type="nucleotide sequence ID" value="NC_013235.1"/>
</dbReference>
<dbReference type="GO" id="GO:0005198">
    <property type="term" value="F:structural molecule activity"/>
    <property type="evidence" value="ECO:0007669"/>
    <property type="project" value="InterPro"/>
</dbReference>
<dbReference type="InParanoid" id="C8XBK1"/>
<dbReference type="STRING" id="479431.Namu_1055"/>
<organism evidence="1 2">
    <name type="scientific">Nakamurella multipartita (strain ATCC 700099 / DSM 44233 / CIP 104796 / JCM 9543 / NBRC 105858 / Y-104)</name>
    <name type="common">Microsphaera multipartita</name>
    <dbReference type="NCBI Taxonomy" id="479431"/>
    <lineage>
        <taxon>Bacteria</taxon>
        <taxon>Bacillati</taxon>
        <taxon>Actinomycetota</taxon>
        <taxon>Actinomycetes</taxon>
        <taxon>Nakamurellales</taxon>
        <taxon>Nakamurellaceae</taxon>
        <taxon>Nakamurella</taxon>
    </lineage>
</organism>
<evidence type="ECO:0008006" key="3">
    <source>
        <dbReference type="Google" id="ProtNLM"/>
    </source>
</evidence>
<dbReference type="Pfam" id="PF06841">
    <property type="entry name" value="Phage_T4_gp19"/>
    <property type="match status" value="1"/>
</dbReference>
<name>C8XBK1_NAKMY</name>
<protein>
    <recommendedName>
        <fullName evidence="3">Phage tail protein</fullName>
    </recommendedName>
</protein>